<dbReference type="InterPro" id="IPR000524">
    <property type="entry name" value="Tscrpt_reg_HTH_GntR"/>
</dbReference>
<dbReference type="OrthoDB" id="3579313at2"/>
<dbReference type="PANTHER" id="PTHR44846">
    <property type="entry name" value="MANNOSYL-D-GLYCERATE TRANSPORT/METABOLISM SYSTEM REPRESSOR MNGR-RELATED"/>
    <property type="match status" value="1"/>
</dbReference>
<proteinExistence type="predicted"/>
<keyword evidence="2" id="KW-0238">DNA-binding</keyword>
<feature type="domain" description="HTH gntR-type" evidence="4">
    <location>
        <begin position="5"/>
        <end position="73"/>
    </location>
</feature>
<gene>
    <name evidence="5" type="ORF">GA0070216_102100</name>
</gene>
<keyword evidence="3" id="KW-0804">Transcription</keyword>
<dbReference type="Pfam" id="PF00392">
    <property type="entry name" value="GntR"/>
    <property type="match status" value="1"/>
</dbReference>
<sequence length="78" mass="8408">MSGYVPTFRVVINDIRKSIASGQLKAGDKLPSLPELAEQYDCSIGTVRRAIEHLQITGELQGRQGKGTYVTGRSAEGS</sequence>
<evidence type="ECO:0000256" key="3">
    <source>
        <dbReference type="ARBA" id="ARBA00023163"/>
    </source>
</evidence>
<dbReference type="PANTHER" id="PTHR44846:SF1">
    <property type="entry name" value="MANNOSYL-D-GLYCERATE TRANSPORT_METABOLISM SYSTEM REPRESSOR MNGR-RELATED"/>
    <property type="match status" value="1"/>
</dbReference>
<protein>
    <submittedName>
        <fullName evidence="5">Regulatory protein, gntR family</fullName>
    </submittedName>
</protein>
<reference evidence="6" key="1">
    <citation type="submission" date="2016-06" db="EMBL/GenBank/DDBJ databases">
        <authorList>
            <person name="Varghese N."/>
            <person name="Submissions Spin"/>
        </authorList>
    </citation>
    <scope>NUCLEOTIDE SEQUENCE [LARGE SCALE GENOMIC DNA]</scope>
    <source>
        <strain evidence="6">DSM 44100</strain>
    </source>
</reference>
<dbReference type="GO" id="GO:0003677">
    <property type="term" value="F:DNA binding"/>
    <property type="evidence" value="ECO:0007669"/>
    <property type="project" value="UniProtKB-KW"/>
</dbReference>
<evidence type="ECO:0000313" key="5">
    <source>
        <dbReference type="EMBL" id="SCE78599.1"/>
    </source>
</evidence>
<dbReference type="SMART" id="SM00345">
    <property type="entry name" value="HTH_GNTR"/>
    <property type="match status" value="1"/>
</dbReference>
<evidence type="ECO:0000313" key="6">
    <source>
        <dbReference type="Proteomes" id="UP000198797"/>
    </source>
</evidence>
<dbReference type="GO" id="GO:0003700">
    <property type="term" value="F:DNA-binding transcription factor activity"/>
    <property type="evidence" value="ECO:0007669"/>
    <property type="project" value="InterPro"/>
</dbReference>
<evidence type="ECO:0000259" key="4">
    <source>
        <dbReference type="PROSITE" id="PS50949"/>
    </source>
</evidence>
<dbReference type="RefSeq" id="WP_091240780.1">
    <property type="nucleotide sequence ID" value="NZ_FMCU01000002.1"/>
</dbReference>
<evidence type="ECO:0000256" key="2">
    <source>
        <dbReference type="ARBA" id="ARBA00023125"/>
    </source>
</evidence>
<dbReference type="InterPro" id="IPR036388">
    <property type="entry name" value="WH-like_DNA-bd_sf"/>
</dbReference>
<keyword evidence="1" id="KW-0805">Transcription regulation</keyword>
<dbReference type="GO" id="GO:0045892">
    <property type="term" value="P:negative regulation of DNA-templated transcription"/>
    <property type="evidence" value="ECO:0007669"/>
    <property type="project" value="TreeGrafter"/>
</dbReference>
<dbReference type="EMBL" id="FMCU01000002">
    <property type="protein sequence ID" value="SCE78599.1"/>
    <property type="molecule type" value="Genomic_DNA"/>
</dbReference>
<keyword evidence="6" id="KW-1185">Reference proteome</keyword>
<organism evidence="5 6">
    <name type="scientific">Micromonospora matsumotoense</name>
    <dbReference type="NCBI Taxonomy" id="121616"/>
    <lineage>
        <taxon>Bacteria</taxon>
        <taxon>Bacillati</taxon>
        <taxon>Actinomycetota</taxon>
        <taxon>Actinomycetes</taxon>
        <taxon>Micromonosporales</taxon>
        <taxon>Micromonosporaceae</taxon>
        <taxon>Micromonospora</taxon>
    </lineage>
</organism>
<dbReference type="SUPFAM" id="SSF46785">
    <property type="entry name" value="Winged helix' DNA-binding domain"/>
    <property type="match status" value="1"/>
</dbReference>
<dbReference type="Proteomes" id="UP000198797">
    <property type="component" value="Unassembled WGS sequence"/>
</dbReference>
<dbReference type="AlphaFoldDB" id="A0A1C4V4D6"/>
<dbReference type="CDD" id="cd07377">
    <property type="entry name" value="WHTH_GntR"/>
    <property type="match status" value="1"/>
</dbReference>
<dbReference type="PROSITE" id="PS50949">
    <property type="entry name" value="HTH_GNTR"/>
    <property type="match status" value="1"/>
</dbReference>
<accession>A0A1C4V4D6</accession>
<dbReference type="STRING" id="121616.GA0070216_102100"/>
<dbReference type="InterPro" id="IPR036390">
    <property type="entry name" value="WH_DNA-bd_sf"/>
</dbReference>
<evidence type="ECO:0000256" key="1">
    <source>
        <dbReference type="ARBA" id="ARBA00023015"/>
    </source>
</evidence>
<name>A0A1C4V4D6_9ACTN</name>
<dbReference type="InterPro" id="IPR050679">
    <property type="entry name" value="Bact_HTH_transcr_reg"/>
</dbReference>
<dbReference type="Gene3D" id="1.10.10.10">
    <property type="entry name" value="Winged helix-like DNA-binding domain superfamily/Winged helix DNA-binding domain"/>
    <property type="match status" value="1"/>
</dbReference>